<evidence type="ECO:0000259" key="1">
    <source>
        <dbReference type="Pfam" id="PF14214"/>
    </source>
</evidence>
<feature type="domain" description="Helitron helicase-like" evidence="1">
    <location>
        <begin position="334"/>
        <end position="498"/>
    </location>
</feature>
<name>A0A9K3N0F7_HELAN</name>
<dbReference type="Pfam" id="PF14214">
    <property type="entry name" value="Helitron_like_N"/>
    <property type="match status" value="1"/>
</dbReference>
<keyword evidence="2" id="KW-0347">Helicase</keyword>
<dbReference type="PANTHER" id="PTHR45786">
    <property type="entry name" value="DNA BINDING PROTEIN-LIKE"/>
    <property type="match status" value="1"/>
</dbReference>
<dbReference type="PANTHER" id="PTHR45786:SF77">
    <property type="entry name" value="HELITRON HELICASE-LIKE DOMAIN-CONTAINING PROTEIN-RELATED"/>
    <property type="match status" value="1"/>
</dbReference>
<gene>
    <name evidence="2" type="ORF">HanXRQr2_Chr11g0495491</name>
</gene>
<protein>
    <submittedName>
        <fullName evidence="2">Helitron helicase-like domain-containing protein</fullName>
    </submittedName>
</protein>
<dbReference type="AlphaFoldDB" id="A0A9K3N0F7"/>
<dbReference type="GO" id="GO:0004386">
    <property type="term" value="F:helicase activity"/>
    <property type="evidence" value="ECO:0007669"/>
    <property type="project" value="UniProtKB-KW"/>
</dbReference>
<reference evidence="2" key="1">
    <citation type="journal article" date="2017" name="Nature">
        <title>The sunflower genome provides insights into oil metabolism, flowering and Asterid evolution.</title>
        <authorList>
            <person name="Badouin H."/>
            <person name="Gouzy J."/>
            <person name="Grassa C.J."/>
            <person name="Murat F."/>
            <person name="Staton S.E."/>
            <person name="Cottret L."/>
            <person name="Lelandais-Briere C."/>
            <person name="Owens G.L."/>
            <person name="Carrere S."/>
            <person name="Mayjonade B."/>
            <person name="Legrand L."/>
            <person name="Gill N."/>
            <person name="Kane N.C."/>
            <person name="Bowers J.E."/>
            <person name="Hubner S."/>
            <person name="Bellec A."/>
            <person name="Berard A."/>
            <person name="Berges H."/>
            <person name="Blanchet N."/>
            <person name="Boniface M.C."/>
            <person name="Brunel D."/>
            <person name="Catrice O."/>
            <person name="Chaidir N."/>
            <person name="Claudel C."/>
            <person name="Donnadieu C."/>
            <person name="Faraut T."/>
            <person name="Fievet G."/>
            <person name="Helmstetter N."/>
            <person name="King M."/>
            <person name="Knapp S.J."/>
            <person name="Lai Z."/>
            <person name="Le Paslier M.C."/>
            <person name="Lippi Y."/>
            <person name="Lorenzon L."/>
            <person name="Mandel J.R."/>
            <person name="Marage G."/>
            <person name="Marchand G."/>
            <person name="Marquand E."/>
            <person name="Bret-Mestries E."/>
            <person name="Morien E."/>
            <person name="Nambeesan S."/>
            <person name="Nguyen T."/>
            <person name="Pegot-Espagnet P."/>
            <person name="Pouilly N."/>
            <person name="Raftis F."/>
            <person name="Sallet E."/>
            <person name="Schiex T."/>
            <person name="Thomas J."/>
            <person name="Vandecasteele C."/>
            <person name="Vares D."/>
            <person name="Vear F."/>
            <person name="Vautrin S."/>
            <person name="Crespi M."/>
            <person name="Mangin B."/>
            <person name="Burke J.M."/>
            <person name="Salse J."/>
            <person name="Munos S."/>
            <person name="Vincourt P."/>
            <person name="Rieseberg L.H."/>
            <person name="Langlade N.B."/>
        </authorList>
    </citation>
    <scope>NUCLEOTIDE SEQUENCE</scope>
    <source>
        <tissue evidence="2">Leaves</tissue>
    </source>
</reference>
<sequence>MIPRGASGKRRREFSTYEIGESSHSSRLRRVSRMLEPVTCARYASSQEERTPLPTYFDCGDCVCVCQYCSAMFWFAERVVHISRSNHPRYNQCCKSGTVAMPFPLQPPPVIKQLFDDSGFLERIRLYNSMFAMTSFGADVEENINDGRGPYVFKVSGQISHWIGSLCPPPNEKPRFLQMYVYDTQNEIANRLRFFAGTDQNGLSPAIVSSLSDTLKSINEYVRVFKNAFELCDIEGGPDFSIRLYNNVPDRRYDAPAPGTLGAIVHGDDSNASTYDIILHKKNGTAQRVSKLHPSYMPLQYPLLFPFGEQGWSPRLHRRLPNASRDKNLTVNMYYSYQIHDRAGVYSLLLKGGRLFQQYLVDAYTCIEQSRLDYINANQNLFRSEYVAGMYDALSRGDTDSRSIGKRIFLPSSFTGGPRYMYKHYQDALAICRVHGNPQYFITFTCNVKWPEIARHLNKVNCLHAEDRPDIISRVFQMKVIEFVKFMKEDKTFGDVAAC</sequence>
<keyword evidence="2" id="KW-0378">Hydrolase</keyword>
<dbReference type="InterPro" id="IPR025476">
    <property type="entry name" value="Helitron_helicase-like"/>
</dbReference>
<accession>A0A9K3N0F7</accession>
<keyword evidence="2" id="KW-0067">ATP-binding</keyword>
<organism evidence="2 3">
    <name type="scientific">Helianthus annuus</name>
    <name type="common">Common sunflower</name>
    <dbReference type="NCBI Taxonomy" id="4232"/>
    <lineage>
        <taxon>Eukaryota</taxon>
        <taxon>Viridiplantae</taxon>
        <taxon>Streptophyta</taxon>
        <taxon>Embryophyta</taxon>
        <taxon>Tracheophyta</taxon>
        <taxon>Spermatophyta</taxon>
        <taxon>Magnoliopsida</taxon>
        <taxon>eudicotyledons</taxon>
        <taxon>Gunneridae</taxon>
        <taxon>Pentapetalae</taxon>
        <taxon>asterids</taxon>
        <taxon>campanulids</taxon>
        <taxon>Asterales</taxon>
        <taxon>Asteraceae</taxon>
        <taxon>Asteroideae</taxon>
        <taxon>Heliantheae alliance</taxon>
        <taxon>Heliantheae</taxon>
        <taxon>Helianthus</taxon>
    </lineage>
</organism>
<keyword evidence="3" id="KW-1185">Reference proteome</keyword>
<comment type="caution">
    <text evidence="2">The sequence shown here is derived from an EMBL/GenBank/DDBJ whole genome shotgun (WGS) entry which is preliminary data.</text>
</comment>
<dbReference type="Gramene" id="mRNA:HanXRQr2_Chr11g0495491">
    <property type="protein sequence ID" value="CDS:HanXRQr2_Chr11g0495491.1"/>
    <property type="gene ID" value="HanXRQr2_Chr11g0495491"/>
</dbReference>
<dbReference type="EMBL" id="MNCJ02000326">
    <property type="protein sequence ID" value="KAF5782405.1"/>
    <property type="molecule type" value="Genomic_DNA"/>
</dbReference>
<evidence type="ECO:0000313" key="3">
    <source>
        <dbReference type="Proteomes" id="UP000215914"/>
    </source>
</evidence>
<dbReference type="Proteomes" id="UP000215914">
    <property type="component" value="Unassembled WGS sequence"/>
</dbReference>
<proteinExistence type="predicted"/>
<evidence type="ECO:0000313" key="2">
    <source>
        <dbReference type="EMBL" id="KAF5782405.1"/>
    </source>
</evidence>
<keyword evidence="2" id="KW-0547">Nucleotide-binding</keyword>
<reference evidence="2" key="2">
    <citation type="submission" date="2020-06" db="EMBL/GenBank/DDBJ databases">
        <title>Helianthus annuus Genome sequencing and assembly Release 2.</title>
        <authorList>
            <person name="Gouzy J."/>
            <person name="Langlade N."/>
            <person name="Munos S."/>
        </authorList>
    </citation>
    <scope>NUCLEOTIDE SEQUENCE</scope>
    <source>
        <tissue evidence="2">Leaves</tissue>
    </source>
</reference>